<dbReference type="InterPro" id="IPR002035">
    <property type="entry name" value="VWF_A"/>
</dbReference>
<keyword evidence="2" id="KW-0964">Secreted</keyword>
<feature type="domain" description="VWFA" evidence="6">
    <location>
        <begin position="509"/>
        <end position="616"/>
    </location>
</feature>
<sequence length="663" mass="73892">IFAMNNKYRTMRHRLTTTSCTYVVPSMQGSVSSLEQKIESSVADIVFLVDGSWSIGSQNFRRVREFLYTLVNAFDIGEDKVRVGLVQYSSTPRTEFLLNSYSSKTEILQYLQQLPYKGGGTRTGLGLNFILNNHFTESAGSRAARGIPQVAIVLTDGKSQDRVGLPAQALKNKGIIVIAIGIRDAVEKELYDIASDPPETYVYNMPDFAALRGISQVIIQLLCSTVEEGASQVTQVLQEFEMSPGTIPRNDSDWVLLSVIVLSLACRRATVADIVFMVDGSTSINDENFEDVKAFLSTFVSGLDIGRDKIRIGLVQYSDNPNTEFLLKRFSSKQDILNYLQRLTQKRGGTNTRTALEFLQTQHFIPSAGSRKTENIQQFAVLITDGGSTTEVVHAARQLKQGSVTTYVVGINVQDQKELQDISSKPTEKYIYDVPSFNMLKALAANVLESVCMTIEAHNQGLWPRYFLLLLIILLNLILQKSFIQTNTFIGTSDVYQPTSWPKNAKSGRSFAFRGGQALRTGSAIDYLLRIFFTESAGSRKKEGVPQIAIIITSASSQDDVIVPARALRNHGVKVISIGVRNSELTEMKKIAFLPNFPFVFQISAFSALVQLSDRISTAMKTIVRNEFLHRELKAPEGNHFKSFLSITTFIQSFYEVYLIHEV</sequence>
<dbReference type="Ensembl" id="ENSCMIT00000000364.1">
    <property type="protein sequence ID" value="ENSCMIP00000000328.1"/>
    <property type="gene ID" value="ENSCMIG00000000247.1"/>
</dbReference>
<dbReference type="GeneTree" id="ENSGT00940000155619"/>
<feature type="domain" description="VWFA" evidence="6">
    <location>
        <begin position="273"/>
        <end position="451"/>
    </location>
</feature>
<dbReference type="GO" id="GO:0005615">
    <property type="term" value="C:extracellular space"/>
    <property type="evidence" value="ECO:0007669"/>
    <property type="project" value="TreeGrafter"/>
</dbReference>
<dbReference type="PANTHER" id="PTHR24020">
    <property type="entry name" value="COLLAGEN ALPHA"/>
    <property type="match status" value="1"/>
</dbReference>
<dbReference type="AlphaFoldDB" id="A0A4W3GB04"/>
<evidence type="ECO:0000256" key="1">
    <source>
        <dbReference type="ARBA" id="ARBA00004239"/>
    </source>
</evidence>
<evidence type="ECO:0000256" key="3">
    <source>
        <dbReference type="ARBA" id="ARBA00022729"/>
    </source>
</evidence>
<protein>
    <submittedName>
        <fullName evidence="7">Collagen type VI alpha 6 chain</fullName>
    </submittedName>
</protein>
<dbReference type="InterPro" id="IPR036465">
    <property type="entry name" value="vWFA_dom_sf"/>
</dbReference>
<keyword evidence="8" id="KW-1185">Reference proteome</keyword>
<evidence type="ECO:0000259" key="6">
    <source>
        <dbReference type="PROSITE" id="PS50234"/>
    </source>
</evidence>
<evidence type="ECO:0000256" key="5">
    <source>
        <dbReference type="ARBA" id="ARBA00023180"/>
    </source>
</evidence>
<evidence type="ECO:0000256" key="4">
    <source>
        <dbReference type="ARBA" id="ARBA00022737"/>
    </source>
</evidence>
<reference evidence="8" key="3">
    <citation type="journal article" date="2014" name="Nature">
        <title>Elephant shark genome provides unique insights into gnathostome evolution.</title>
        <authorList>
            <consortium name="International Elephant Shark Genome Sequencing Consortium"/>
            <person name="Venkatesh B."/>
            <person name="Lee A.P."/>
            <person name="Ravi V."/>
            <person name="Maurya A.K."/>
            <person name="Lian M.M."/>
            <person name="Swann J.B."/>
            <person name="Ohta Y."/>
            <person name="Flajnik M.F."/>
            <person name="Sutoh Y."/>
            <person name="Kasahara M."/>
            <person name="Hoon S."/>
            <person name="Gangu V."/>
            <person name="Roy S.W."/>
            <person name="Irimia M."/>
            <person name="Korzh V."/>
            <person name="Kondrychyn I."/>
            <person name="Lim Z.W."/>
            <person name="Tay B.H."/>
            <person name="Tohari S."/>
            <person name="Kong K.W."/>
            <person name="Ho S."/>
            <person name="Lorente-Galdos B."/>
            <person name="Quilez J."/>
            <person name="Marques-Bonet T."/>
            <person name="Raney B.J."/>
            <person name="Ingham P.W."/>
            <person name="Tay A."/>
            <person name="Hillier L.W."/>
            <person name="Minx P."/>
            <person name="Boehm T."/>
            <person name="Wilson R.K."/>
            <person name="Brenner S."/>
            <person name="Warren W.C."/>
        </authorList>
    </citation>
    <scope>NUCLEOTIDE SEQUENCE [LARGE SCALE GENOMIC DNA]</scope>
</reference>
<accession>A0A4W3GB04</accession>
<dbReference type="Pfam" id="PF00092">
    <property type="entry name" value="VWA"/>
    <property type="match status" value="3"/>
</dbReference>
<reference evidence="8" key="2">
    <citation type="journal article" date="2007" name="PLoS Biol.">
        <title>Survey sequencing and comparative analysis of the elephant shark (Callorhinchus milii) genome.</title>
        <authorList>
            <person name="Venkatesh B."/>
            <person name="Kirkness E.F."/>
            <person name="Loh Y.H."/>
            <person name="Halpern A.L."/>
            <person name="Lee A.P."/>
            <person name="Johnson J."/>
            <person name="Dandona N."/>
            <person name="Viswanathan L.D."/>
            <person name="Tay A."/>
            <person name="Venter J.C."/>
            <person name="Strausberg R.L."/>
            <person name="Brenner S."/>
        </authorList>
    </citation>
    <scope>NUCLEOTIDE SEQUENCE [LARGE SCALE GENOMIC DNA]</scope>
</reference>
<evidence type="ECO:0000313" key="8">
    <source>
        <dbReference type="Proteomes" id="UP000314986"/>
    </source>
</evidence>
<dbReference type="Gene3D" id="3.40.50.410">
    <property type="entry name" value="von Willebrand factor, type A domain"/>
    <property type="match status" value="3"/>
</dbReference>
<keyword evidence="5" id="KW-0325">Glycoprotein</keyword>
<evidence type="ECO:0000313" key="7">
    <source>
        <dbReference type="Ensembl" id="ENSCMIP00000000328.1"/>
    </source>
</evidence>
<dbReference type="PRINTS" id="PR00453">
    <property type="entry name" value="VWFADOMAIN"/>
</dbReference>
<reference evidence="8" key="1">
    <citation type="journal article" date="2006" name="Science">
        <title>Ancient noncoding elements conserved in the human genome.</title>
        <authorList>
            <person name="Venkatesh B."/>
            <person name="Kirkness E.F."/>
            <person name="Loh Y.H."/>
            <person name="Halpern A.L."/>
            <person name="Lee A.P."/>
            <person name="Johnson J."/>
            <person name="Dandona N."/>
            <person name="Viswanathan L.D."/>
            <person name="Tay A."/>
            <person name="Venter J.C."/>
            <person name="Strausberg R.L."/>
            <person name="Brenner S."/>
        </authorList>
    </citation>
    <scope>NUCLEOTIDE SEQUENCE [LARGE SCALE GENOMIC DNA]</scope>
</reference>
<dbReference type="InterPro" id="IPR050525">
    <property type="entry name" value="ECM_Assembly_Org"/>
</dbReference>
<dbReference type="FunFam" id="3.40.50.410:FF:000001">
    <property type="entry name" value="Collagen, type XII, alpha 1"/>
    <property type="match status" value="1"/>
</dbReference>
<keyword evidence="3" id="KW-0732">Signal</keyword>
<dbReference type="Proteomes" id="UP000314986">
    <property type="component" value="Unassembled WGS sequence"/>
</dbReference>
<dbReference type="FunFam" id="3.40.50.410:FF:000004">
    <property type="entry name" value="collagen alpha-6(VI) chain"/>
    <property type="match status" value="1"/>
</dbReference>
<reference evidence="7" key="5">
    <citation type="submission" date="2025-09" db="UniProtKB">
        <authorList>
            <consortium name="Ensembl"/>
        </authorList>
    </citation>
    <scope>IDENTIFICATION</scope>
</reference>
<dbReference type="PANTHER" id="PTHR24020:SF86">
    <property type="entry name" value="COLLAGEN, TYPE VI, ALPHA 4"/>
    <property type="match status" value="1"/>
</dbReference>
<evidence type="ECO:0000256" key="2">
    <source>
        <dbReference type="ARBA" id="ARBA00022525"/>
    </source>
</evidence>
<dbReference type="SUPFAM" id="SSF53300">
    <property type="entry name" value="vWA-like"/>
    <property type="match status" value="3"/>
</dbReference>
<comment type="subcellular location">
    <subcellularLocation>
        <location evidence="1">Secreted</location>
        <location evidence="1">Extracellular space</location>
    </subcellularLocation>
</comment>
<reference evidence="7" key="4">
    <citation type="submission" date="2025-08" db="UniProtKB">
        <authorList>
            <consortium name="Ensembl"/>
        </authorList>
    </citation>
    <scope>IDENTIFICATION</scope>
</reference>
<name>A0A4W3GB04_CALMI</name>
<dbReference type="CDD" id="cd01472">
    <property type="entry name" value="vWA_collagen"/>
    <property type="match status" value="1"/>
</dbReference>
<dbReference type="PROSITE" id="PS50234">
    <property type="entry name" value="VWFA"/>
    <property type="match status" value="3"/>
</dbReference>
<organism evidence="7 8">
    <name type="scientific">Callorhinchus milii</name>
    <name type="common">Ghost shark</name>
    <dbReference type="NCBI Taxonomy" id="7868"/>
    <lineage>
        <taxon>Eukaryota</taxon>
        <taxon>Metazoa</taxon>
        <taxon>Chordata</taxon>
        <taxon>Craniata</taxon>
        <taxon>Vertebrata</taxon>
        <taxon>Chondrichthyes</taxon>
        <taxon>Holocephali</taxon>
        <taxon>Chimaeriformes</taxon>
        <taxon>Callorhinchidae</taxon>
        <taxon>Callorhinchus</taxon>
    </lineage>
</organism>
<proteinExistence type="predicted"/>
<feature type="domain" description="VWFA" evidence="6">
    <location>
        <begin position="44"/>
        <end position="222"/>
    </location>
</feature>
<keyword evidence="4" id="KW-0677">Repeat</keyword>
<dbReference type="SMART" id="SM00327">
    <property type="entry name" value="VWA"/>
    <property type="match status" value="3"/>
</dbReference>